<dbReference type="HOGENOM" id="CLU_097802_3_1_9"/>
<keyword evidence="2" id="KW-0378">Hydrolase</keyword>
<sequence>MTGKTHAGVGAAVGIALSSEIPGKLSIMAIVVVVISALLPDIDHPKSIFNRYILPVKSKLVKIIVYGSIGLALIMFNTFYINIPELTVTGIVLVIVAFSSHRTGFTHSIVGMIILAFIANYMSSRYNHIYLVYYFIVGYSSHIIGDMFTNRGVPLFYPLKNKNIKFPFTFRVGSNNGKFIEDAIIIVSVLYIVYRLPMLLKLK</sequence>
<dbReference type="KEGG" id="cpas:Clopa_3584"/>
<evidence type="ECO:0000313" key="3">
    <source>
        <dbReference type="Proteomes" id="UP000013523"/>
    </source>
</evidence>
<evidence type="ECO:0000256" key="1">
    <source>
        <dbReference type="SAM" id="Phobius"/>
    </source>
</evidence>
<keyword evidence="1" id="KW-0472">Membrane</keyword>
<accession>R4K9J5</accession>
<dbReference type="InterPro" id="IPR007404">
    <property type="entry name" value="YdjM-like"/>
</dbReference>
<proteinExistence type="predicted"/>
<dbReference type="Pfam" id="PF04307">
    <property type="entry name" value="YdjM"/>
    <property type="match status" value="1"/>
</dbReference>
<dbReference type="PIRSF" id="PIRSF030780">
    <property type="entry name" value="Md_memb_hyd_prd"/>
    <property type="match status" value="1"/>
</dbReference>
<dbReference type="STRING" id="86416.Clopa_3584"/>
<dbReference type="EMBL" id="CP003261">
    <property type="protein sequence ID" value="AGK98366.1"/>
    <property type="molecule type" value="Genomic_DNA"/>
</dbReference>
<organism evidence="2 3">
    <name type="scientific">Clostridium pasteurianum BC1</name>
    <dbReference type="NCBI Taxonomy" id="86416"/>
    <lineage>
        <taxon>Bacteria</taxon>
        <taxon>Bacillati</taxon>
        <taxon>Bacillota</taxon>
        <taxon>Clostridia</taxon>
        <taxon>Eubacteriales</taxon>
        <taxon>Clostridiaceae</taxon>
        <taxon>Clostridium</taxon>
    </lineage>
</organism>
<dbReference type="OrthoDB" id="5459053at2"/>
<feature type="transmembrane region" description="Helical" evidence="1">
    <location>
        <begin position="103"/>
        <end position="122"/>
    </location>
</feature>
<dbReference type="Proteomes" id="UP000013523">
    <property type="component" value="Chromosome"/>
</dbReference>
<dbReference type="PANTHER" id="PTHR35531">
    <property type="entry name" value="INNER MEMBRANE PROTEIN YBCI-RELATED"/>
    <property type="match status" value="1"/>
</dbReference>
<dbReference type="InterPro" id="IPR016956">
    <property type="entry name" value="YdjM"/>
</dbReference>
<dbReference type="eggNOG" id="COG1988">
    <property type="taxonomic scope" value="Bacteria"/>
</dbReference>
<dbReference type="PANTHER" id="PTHR35531:SF1">
    <property type="entry name" value="INNER MEMBRANE PROTEIN YBCI-RELATED"/>
    <property type="match status" value="1"/>
</dbReference>
<gene>
    <name evidence="2" type="ORF">Clopa_3584</name>
</gene>
<dbReference type="RefSeq" id="WP_015616649.1">
    <property type="nucleotide sequence ID" value="NC_021182.1"/>
</dbReference>
<keyword evidence="3" id="KW-1185">Reference proteome</keyword>
<feature type="transmembrane region" description="Helical" evidence="1">
    <location>
        <begin position="183"/>
        <end position="200"/>
    </location>
</feature>
<keyword evidence="1" id="KW-0812">Transmembrane</keyword>
<reference evidence="2 3" key="1">
    <citation type="submission" date="2012-01" db="EMBL/GenBank/DDBJ databases">
        <title>Complete sequence of chromosome of Clostridium pasteurianum BC1.</title>
        <authorList>
            <consortium name="US DOE Joint Genome Institute"/>
            <person name="Lucas S."/>
            <person name="Han J."/>
            <person name="Lapidus A."/>
            <person name="Cheng J.-F."/>
            <person name="Goodwin L."/>
            <person name="Pitluck S."/>
            <person name="Peters L."/>
            <person name="Mikhailova N."/>
            <person name="Teshima H."/>
            <person name="Detter J.C."/>
            <person name="Han C."/>
            <person name="Tapia R."/>
            <person name="Land M."/>
            <person name="Hauser L."/>
            <person name="Kyrpides N."/>
            <person name="Ivanova N."/>
            <person name="Pagani I."/>
            <person name="Dunn J."/>
            <person name="Taghavi S."/>
            <person name="Francis A."/>
            <person name="van der Lelie D."/>
            <person name="Woyke T."/>
        </authorList>
    </citation>
    <scope>NUCLEOTIDE SEQUENCE [LARGE SCALE GENOMIC DNA]</scope>
    <source>
        <strain evidence="2 3">BC1</strain>
    </source>
</reference>
<protein>
    <submittedName>
        <fullName evidence="2">Putative membrane-bound metal-dependent hydrolase</fullName>
    </submittedName>
</protein>
<name>R4K9J5_CLOPA</name>
<dbReference type="PATRIC" id="fig|86416.3.peg.3582"/>
<dbReference type="AlphaFoldDB" id="R4K9J5"/>
<evidence type="ECO:0000313" key="2">
    <source>
        <dbReference type="EMBL" id="AGK98366.1"/>
    </source>
</evidence>
<feature type="transmembrane region" description="Helical" evidence="1">
    <location>
        <begin position="63"/>
        <end position="83"/>
    </location>
</feature>
<dbReference type="GO" id="GO:0016787">
    <property type="term" value="F:hydrolase activity"/>
    <property type="evidence" value="ECO:0007669"/>
    <property type="project" value="UniProtKB-KW"/>
</dbReference>
<keyword evidence="1" id="KW-1133">Transmembrane helix</keyword>
<feature type="transmembrane region" description="Helical" evidence="1">
    <location>
        <begin position="129"/>
        <end position="148"/>
    </location>
</feature>